<gene>
    <name evidence="4" type="ORF">NERG_01355</name>
    <name evidence="5" type="ORF">NESG_02181</name>
</gene>
<sequence length="116" mass="13069">MKFIEKTEDKSKSISATEALGIVEKTRMDRRMEGNEAFQSILKYLRVCPSPRNTSWAERVRRTLVSGGMTDYEASLVINLSPERNTDAKALIPSLSRMDNYALDALLNTISEIPTN</sequence>
<evidence type="ECO:0000259" key="3">
    <source>
        <dbReference type="SMART" id="SM00657"/>
    </source>
</evidence>
<dbReference type="InterPro" id="IPR006590">
    <property type="entry name" value="RNA_pol_Rpb4/RPC9_core"/>
</dbReference>
<dbReference type="GO" id="GO:0006352">
    <property type="term" value="P:DNA-templated transcription initiation"/>
    <property type="evidence" value="ECO:0007669"/>
    <property type="project" value="InterPro"/>
</dbReference>
<reference evidence="5 6" key="3">
    <citation type="journal article" date="2014" name="Genome Announc.">
        <title>Genome Sequence of the Microsporidian Species Nematocida sp1 Strain ERTm6 (ATCC PRA-372).</title>
        <authorList>
            <person name="Bakowski M.A."/>
            <person name="Priest M."/>
            <person name="Young S."/>
            <person name="Cuomo C.A."/>
            <person name="Troemel E.R."/>
        </authorList>
    </citation>
    <scope>NUCLEOTIDE SEQUENCE [LARGE SCALE GENOMIC DNA]</scope>
    <source>
        <strain evidence="5 6">ERTm6</strain>
    </source>
</reference>
<evidence type="ECO:0000313" key="5">
    <source>
        <dbReference type="EMBL" id="KFG25407.1"/>
    </source>
</evidence>
<protein>
    <recommendedName>
        <fullName evidence="3">RNA polymerase Rpb4/RPC9 core domain-containing protein</fullName>
    </recommendedName>
</protein>
<accession>A0A086IZT9</accession>
<evidence type="ECO:0000256" key="1">
    <source>
        <dbReference type="ARBA" id="ARBA00004123"/>
    </source>
</evidence>
<dbReference type="Pfam" id="PF03874">
    <property type="entry name" value="RNA_pol_Rpb4"/>
    <property type="match status" value="1"/>
</dbReference>
<evidence type="ECO:0000313" key="6">
    <source>
        <dbReference type="Proteomes" id="UP000054524"/>
    </source>
</evidence>
<proteinExistence type="predicted"/>
<dbReference type="Gene3D" id="1.20.1250.40">
    <property type="match status" value="1"/>
</dbReference>
<dbReference type="InterPro" id="IPR038324">
    <property type="entry name" value="Rpb4/RPC9_sf"/>
</dbReference>
<dbReference type="GO" id="GO:0030880">
    <property type="term" value="C:RNA polymerase complex"/>
    <property type="evidence" value="ECO:0007669"/>
    <property type="project" value="InterPro"/>
</dbReference>
<dbReference type="GO" id="GO:0000166">
    <property type="term" value="F:nucleotide binding"/>
    <property type="evidence" value="ECO:0007669"/>
    <property type="project" value="InterPro"/>
</dbReference>
<dbReference type="GO" id="GO:0005634">
    <property type="term" value="C:nucleus"/>
    <property type="evidence" value="ECO:0007669"/>
    <property type="project" value="UniProtKB-SubCell"/>
</dbReference>
<keyword evidence="6" id="KW-1185">Reference proteome</keyword>
<evidence type="ECO:0000256" key="2">
    <source>
        <dbReference type="ARBA" id="ARBA00023242"/>
    </source>
</evidence>
<reference evidence="4" key="1">
    <citation type="submission" date="2011-03" db="EMBL/GenBank/DDBJ databases">
        <title>The Genome Sequence of Nematocida sp1 strain ERTm2.</title>
        <authorList>
            <consortium name="The Broad Institute Genome Sequencing Platform"/>
            <consortium name="The Broad Institute Genome Sequencing Center for Infectious Disease"/>
            <person name="Cuomo C."/>
            <person name="Troemel E."/>
            <person name="Young S.K."/>
            <person name="Zeng Q."/>
            <person name="Gargeya S."/>
            <person name="Fitzgerald M."/>
            <person name="Haas B."/>
            <person name="Abouelleil A."/>
            <person name="Alvarado L."/>
            <person name="Arachchi H.M."/>
            <person name="Berlin A."/>
            <person name="Brown A."/>
            <person name="Chapman S.B."/>
            <person name="Chen Z."/>
            <person name="Dunbar C."/>
            <person name="Freedman E."/>
            <person name="Gearin G."/>
            <person name="Gellesch M."/>
            <person name="Goldberg J."/>
            <person name="Griggs A."/>
            <person name="Gujja S."/>
            <person name="Heilman E.R."/>
            <person name="Heiman D."/>
            <person name="Howarth C."/>
            <person name="Larson L."/>
            <person name="Lui A."/>
            <person name="MacDonald P.J.P."/>
            <person name="Mehta T."/>
            <person name="Montmayeur A."/>
            <person name="Murphy C."/>
            <person name="Neiman D."/>
            <person name="Pearson M."/>
            <person name="Priest M."/>
            <person name="Roberts A."/>
            <person name="Saif S."/>
            <person name="Shea T."/>
            <person name="Shenoy N."/>
            <person name="Sisk P."/>
            <person name="Stolte C."/>
            <person name="Sykes S."/>
            <person name="White J."/>
            <person name="Yandava C."/>
            <person name="Wortman J."/>
            <person name="Nusbaum C."/>
            <person name="Birren B."/>
        </authorList>
    </citation>
    <scope>NUCLEOTIDE SEQUENCE</scope>
    <source>
        <strain evidence="4">ERTm2</strain>
    </source>
</reference>
<feature type="domain" description="RNA polymerase Rpb4/RPC9 core" evidence="3">
    <location>
        <begin position="6"/>
        <end position="116"/>
    </location>
</feature>
<accession>H8ZCB2</accession>
<dbReference type="HOGENOM" id="CLU_2097468_0_0_1"/>
<dbReference type="EMBL" id="AKIJ01000005">
    <property type="protein sequence ID" value="KFG25407.1"/>
    <property type="molecule type" value="Genomic_DNA"/>
</dbReference>
<dbReference type="SUPFAM" id="SSF47819">
    <property type="entry name" value="HRDC-like"/>
    <property type="match status" value="1"/>
</dbReference>
<keyword evidence="2" id="KW-0539">Nucleus</keyword>
<dbReference type="SMART" id="SM00657">
    <property type="entry name" value="RPOL4c"/>
    <property type="match status" value="1"/>
</dbReference>
<dbReference type="STRING" id="944018.H8ZCB2"/>
<dbReference type="InterPro" id="IPR005574">
    <property type="entry name" value="Rpb4/RPC9"/>
</dbReference>
<organism evidence="4">
    <name type="scientific">Nematocida ausubeli (strain ATCC PRA-371 / ERTm2)</name>
    <name type="common">Nematode killer fungus</name>
    <dbReference type="NCBI Taxonomy" id="1913371"/>
    <lineage>
        <taxon>Eukaryota</taxon>
        <taxon>Fungi</taxon>
        <taxon>Fungi incertae sedis</taxon>
        <taxon>Microsporidia</taxon>
        <taxon>Nematocida</taxon>
    </lineage>
</organism>
<dbReference type="Proteomes" id="UP000005622">
    <property type="component" value="Unassembled WGS sequence"/>
</dbReference>
<evidence type="ECO:0000313" key="4">
    <source>
        <dbReference type="EMBL" id="EHY65748.1"/>
    </source>
</evidence>
<dbReference type="AlphaFoldDB" id="H8ZCB2"/>
<name>H8ZCB2_NEMA1</name>
<dbReference type="InterPro" id="IPR010997">
    <property type="entry name" value="HRDC-like_sf"/>
</dbReference>
<comment type="subcellular location">
    <subcellularLocation>
        <location evidence="1">Nucleus</location>
    </subcellularLocation>
</comment>
<dbReference type="EMBL" id="JH604635">
    <property type="protein sequence ID" value="EHY65748.1"/>
    <property type="molecule type" value="Genomic_DNA"/>
</dbReference>
<dbReference type="Proteomes" id="UP000054524">
    <property type="component" value="Unassembled WGS sequence"/>
</dbReference>
<dbReference type="OrthoDB" id="2186918at2759"/>
<reference evidence="5" key="2">
    <citation type="submission" date="2012-10" db="EMBL/GenBank/DDBJ databases">
        <authorList>
            <consortium name="The Broad Institute Genome Sequencing Platform"/>
            <consortium name="The Broad Institute Genome Sequencing Center for Infectious Disease"/>
            <person name="Cuomo C."/>
            <person name="Troemel E."/>
            <person name="Walker B."/>
            <person name="Young S.K."/>
            <person name="Zeng Q."/>
            <person name="Gargeya S."/>
            <person name="Fitzgerald M."/>
            <person name="Haas B."/>
            <person name="Abouelleil A."/>
            <person name="Alvarado L."/>
            <person name="Arachchi H.M."/>
            <person name="Berlin A.M."/>
            <person name="Chapman S.B."/>
            <person name="Goldberg J."/>
            <person name="Griggs A."/>
            <person name="Gujja S."/>
            <person name="Hansen M."/>
            <person name="Howarth C."/>
            <person name="Imamovic A."/>
            <person name="Larimer J."/>
            <person name="McCowan C."/>
            <person name="Murphy C."/>
            <person name="Neiman D."/>
            <person name="Pearson M."/>
            <person name="Priest M."/>
            <person name="Roberts A."/>
            <person name="Saif S."/>
            <person name="Shea T."/>
            <person name="Sisk P."/>
            <person name="Sykes S."/>
            <person name="Wortman J."/>
            <person name="Nusbaum C."/>
            <person name="Birren B."/>
        </authorList>
    </citation>
    <scope>NUCLEOTIDE SEQUENCE</scope>
    <source>
        <strain evidence="5">ERTm6</strain>
    </source>
</reference>